<evidence type="ECO:0000256" key="6">
    <source>
        <dbReference type="ARBA" id="ARBA00023077"/>
    </source>
</evidence>
<dbReference type="InterPro" id="IPR037066">
    <property type="entry name" value="Plug_dom_sf"/>
</dbReference>
<evidence type="ECO:0000256" key="11">
    <source>
        <dbReference type="RuleBase" id="RU003357"/>
    </source>
</evidence>
<dbReference type="GO" id="GO:0009279">
    <property type="term" value="C:cell outer membrane"/>
    <property type="evidence" value="ECO:0007669"/>
    <property type="project" value="UniProtKB-SubCell"/>
</dbReference>
<keyword evidence="6 11" id="KW-0798">TonB box</keyword>
<dbReference type="PROSITE" id="PS52016">
    <property type="entry name" value="TONB_DEPENDENT_REC_3"/>
    <property type="match status" value="1"/>
</dbReference>
<evidence type="ECO:0000256" key="12">
    <source>
        <dbReference type="SAM" id="SignalP"/>
    </source>
</evidence>
<feature type="domain" description="TonB-dependent receptor-like beta-barrel" evidence="13">
    <location>
        <begin position="231"/>
        <end position="634"/>
    </location>
</feature>
<evidence type="ECO:0000256" key="4">
    <source>
        <dbReference type="ARBA" id="ARBA00022692"/>
    </source>
</evidence>
<dbReference type="InterPro" id="IPR039426">
    <property type="entry name" value="TonB-dep_rcpt-like"/>
</dbReference>
<keyword evidence="9 10" id="KW-0998">Cell outer membrane</keyword>
<dbReference type="Proteomes" id="UP000254808">
    <property type="component" value="Chromosome"/>
</dbReference>
<feature type="chain" id="PRO_5016872018" evidence="12">
    <location>
        <begin position="27"/>
        <end position="662"/>
    </location>
</feature>
<dbReference type="Gene3D" id="2.170.130.10">
    <property type="entry name" value="TonB-dependent receptor, plug domain"/>
    <property type="match status" value="1"/>
</dbReference>
<dbReference type="InterPro" id="IPR036942">
    <property type="entry name" value="Beta-barrel_TonB_sf"/>
</dbReference>
<evidence type="ECO:0000259" key="14">
    <source>
        <dbReference type="Pfam" id="PF07715"/>
    </source>
</evidence>
<evidence type="ECO:0000256" key="3">
    <source>
        <dbReference type="ARBA" id="ARBA00022452"/>
    </source>
</evidence>
<keyword evidence="16" id="KW-1185">Reference proteome</keyword>
<evidence type="ECO:0000256" key="10">
    <source>
        <dbReference type="PROSITE-ProRule" id="PRU01360"/>
    </source>
</evidence>
<comment type="similarity">
    <text evidence="10 11">Belongs to the TonB-dependent receptor family.</text>
</comment>
<keyword evidence="2 10" id="KW-0813">Transport</keyword>
<dbReference type="GO" id="GO:0015344">
    <property type="term" value="F:siderophore uptake transmembrane transporter activity"/>
    <property type="evidence" value="ECO:0007669"/>
    <property type="project" value="TreeGrafter"/>
</dbReference>
<accession>A0A345UJ27</accession>
<dbReference type="Gene3D" id="2.40.170.20">
    <property type="entry name" value="TonB-dependent receptor, beta-barrel domain"/>
    <property type="match status" value="1"/>
</dbReference>
<organism evidence="15 16">
    <name type="scientific">Cyclonatronum proteinivorum</name>
    <dbReference type="NCBI Taxonomy" id="1457365"/>
    <lineage>
        <taxon>Bacteria</taxon>
        <taxon>Pseudomonadati</taxon>
        <taxon>Balneolota</taxon>
        <taxon>Balneolia</taxon>
        <taxon>Balneolales</taxon>
        <taxon>Cyclonatronaceae</taxon>
        <taxon>Cyclonatronum</taxon>
    </lineage>
</organism>
<keyword evidence="8" id="KW-0675">Receptor</keyword>
<feature type="domain" description="TonB-dependent receptor plug" evidence="14">
    <location>
        <begin position="59"/>
        <end position="163"/>
    </location>
</feature>
<dbReference type="GO" id="GO:0044718">
    <property type="term" value="P:siderophore transmembrane transport"/>
    <property type="evidence" value="ECO:0007669"/>
    <property type="project" value="TreeGrafter"/>
</dbReference>
<reference evidence="15 16" key="1">
    <citation type="submission" date="2018-03" db="EMBL/GenBank/DDBJ databases">
        <title>Phenotypic and genomic properties of Cyclonatronum proteinivorum gen. nov., sp. nov., a haloalkaliphilic bacteroidete from soda lakes possessing Na+-translocating rhodopsin.</title>
        <authorList>
            <person name="Toshchakov S.V."/>
            <person name="Korzhenkov A."/>
            <person name="Samarov N.I."/>
            <person name="Kublanov I.V."/>
            <person name="Muntyan M.S."/>
            <person name="Sorokin D.Y."/>
        </authorList>
    </citation>
    <scope>NUCLEOTIDE SEQUENCE [LARGE SCALE GENOMIC DNA]</scope>
    <source>
        <strain evidence="15 16">Omega</strain>
    </source>
</reference>
<proteinExistence type="inferred from homology"/>
<dbReference type="PANTHER" id="PTHR30069:SF29">
    <property type="entry name" value="HEMOGLOBIN AND HEMOGLOBIN-HAPTOGLOBIN-BINDING PROTEIN 1-RELATED"/>
    <property type="match status" value="1"/>
</dbReference>
<keyword evidence="3 10" id="KW-1134">Transmembrane beta strand</keyword>
<keyword evidence="7 10" id="KW-0472">Membrane</keyword>
<dbReference type="PANTHER" id="PTHR30069">
    <property type="entry name" value="TONB-DEPENDENT OUTER MEMBRANE RECEPTOR"/>
    <property type="match status" value="1"/>
</dbReference>
<evidence type="ECO:0000256" key="9">
    <source>
        <dbReference type="ARBA" id="ARBA00023237"/>
    </source>
</evidence>
<dbReference type="Pfam" id="PF00593">
    <property type="entry name" value="TonB_dep_Rec_b-barrel"/>
    <property type="match status" value="1"/>
</dbReference>
<dbReference type="OrthoDB" id="9758472at2"/>
<evidence type="ECO:0000256" key="5">
    <source>
        <dbReference type="ARBA" id="ARBA00022729"/>
    </source>
</evidence>
<sequence length="662" mass="73243">MRFISVLLISFWMILILFLTPAQVNAQATASAEADSLLQLELNRVIVSAQRAPLRFSELRRSVQVVSRQEIEQSGAQDMSALLSLVRGVDVRSRGSFGMQSDIIIRGGTFDQTLVLLNGVNLTDPQTGHHNLNLPVDISSIERIEVLHGAGARIFGPNAFNGAINIITREPGTEHLQVSGSAGQHGFANAGLSAGFETGMARHHFSMGGIRSSGYIENTDFRNGSLFYHIKHPAAGGEASLQAGFNGRAFGANSFYTPVFPDQFEQTQTFFAALSWQPDGALRLTPTVYWRRHSDRFELFRNEAPAWYSGHNYHQSDILGATLNWTHLSRFGSSSAGLAYRYEHIWSNVLGDPLSEPRAVPGASEAFFTKAYGRTGLSLMAEHSFTYGPFSLSGGGLLYYNSDLAQDVTFFPGIDAGVQLSERLRIYGSLNRTLRHPTFTDLFYEGPNNLGNPDLQPERAISAETGFMAGSGPVFWESAFFRRWGTNIIDWTRRPGEDSWRSENLTEVTISGMEHSLTWYLPAALTPLSGTGTGVHRSLKLSYAFIDAGRRSGAFISNYALDFLQHKVAMTLRHPLTSNGGFVLNISWQQRAGEFMLFENGAFTESKPFEPFFMTDLHVFARFGNFTLFAEASNALDVSYNDIANVPQPGRWIRSGLSFTLR</sequence>
<comment type="subcellular location">
    <subcellularLocation>
        <location evidence="1 10">Cell outer membrane</location>
        <topology evidence="1 10">Multi-pass membrane protein</topology>
    </subcellularLocation>
</comment>
<evidence type="ECO:0000256" key="7">
    <source>
        <dbReference type="ARBA" id="ARBA00023136"/>
    </source>
</evidence>
<protein>
    <submittedName>
        <fullName evidence="15">Iron complex outermembrane recepter protein</fullName>
    </submittedName>
</protein>
<dbReference type="RefSeq" id="WP_114983757.1">
    <property type="nucleotide sequence ID" value="NZ_CP027806.1"/>
</dbReference>
<dbReference type="Pfam" id="PF07715">
    <property type="entry name" value="Plug"/>
    <property type="match status" value="1"/>
</dbReference>
<dbReference type="InterPro" id="IPR012910">
    <property type="entry name" value="Plug_dom"/>
</dbReference>
<feature type="signal peptide" evidence="12">
    <location>
        <begin position="1"/>
        <end position="26"/>
    </location>
</feature>
<gene>
    <name evidence="15" type="ORF">CYPRO_1216</name>
</gene>
<dbReference type="InterPro" id="IPR000531">
    <property type="entry name" value="Beta-barrel_TonB"/>
</dbReference>
<evidence type="ECO:0000256" key="2">
    <source>
        <dbReference type="ARBA" id="ARBA00022448"/>
    </source>
</evidence>
<dbReference type="SUPFAM" id="SSF56935">
    <property type="entry name" value="Porins"/>
    <property type="match status" value="1"/>
</dbReference>
<evidence type="ECO:0000313" key="16">
    <source>
        <dbReference type="Proteomes" id="UP000254808"/>
    </source>
</evidence>
<dbReference type="KEGG" id="cprv:CYPRO_1216"/>
<dbReference type="AlphaFoldDB" id="A0A345UJ27"/>
<evidence type="ECO:0000259" key="13">
    <source>
        <dbReference type="Pfam" id="PF00593"/>
    </source>
</evidence>
<dbReference type="EMBL" id="CP027806">
    <property type="protein sequence ID" value="AXJ00479.1"/>
    <property type="molecule type" value="Genomic_DNA"/>
</dbReference>
<name>A0A345UJ27_9BACT</name>
<evidence type="ECO:0000256" key="1">
    <source>
        <dbReference type="ARBA" id="ARBA00004571"/>
    </source>
</evidence>
<keyword evidence="4 10" id="KW-0812">Transmembrane</keyword>
<keyword evidence="5 12" id="KW-0732">Signal</keyword>
<evidence type="ECO:0000313" key="15">
    <source>
        <dbReference type="EMBL" id="AXJ00479.1"/>
    </source>
</evidence>
<evidence type="ECO:0000256" key="8">
    <source>
        <dbReference type="ARBA" id="ARBA00023170"/>
    </source>
</evidence>